<name>A0A813JHT5_POLGL</name>
<sequence length="110" mass="11707">MFIQIASLPPGMASAGDLAADAAFQEHCREGLTDALTRGGEPANITVDSVVATSRSESSAARRLQTTSGPSLQLLRVNLSMAKSHDSNRKSQQTTTIITTKQQQADHNKL</sequence>
<accession>A0A813JHT5</accession>
<comment type="caution">
    <text evidence="3">The sequence shown here is derived from an EMBL/GenBank/DDBJ whole genome shotgun (WGS) entry which is preliminary data.</text>
</comment>
<organism evidence="3 4">
    <name type="scientific">Polarella glacialis</name>
    <name type="common">Dinoflagellate</name>
    <dbReference type="NCBI Taxonomy" id="89957"/>
    <lineage>
        <taxon>Eukaryota</taxon>
        <taxon>Sar</taxon>
        <taxon>Alveolata</taxon>
        <taxon>Dinophyceae</taxon>
        <taxon>Suessiales</taxon>
        <taxon>Suessiaceae</taxon>
        <taxon>Polarella</taxon>
    </lineage>
</organism>
<dbReference type="EMBL" id="CAJNNV010004940">
    <property type="protein sequence ID" value="CAE8591443.1"/>
    <property type="molecule type" value="Genomic_DNA"/>
</dbReference>
<evidence type="ECO:0000313" key="2">
    <source>
        <dbReference type="EMBL" id="CAE8591443.1"/>
    </source>
</evidence>
<evidence type="ECO:0000313" key="4">
    <source>
        <dbReference type="Proteomes" id="UP000626109"/>
    </source>
</evidence>
<proteinExistence type="predicted"/>
<protein>
    <submittedName>
        <fullName evidence="3">Uncharacterized protein</fullName>
    </submittedName>
</protein>
<feature type="compositionally biased region" description="Low complexity" evidence="1">
    <location>
        <begin position="92"/>
        <end position="103"/>
    </location>
</feature>
<feature type="region of interest" description="Disordered" evidence="1">
    <location>
        <begin position="82"/>
        <end position="110"/>
    </location>
</feature>
<evidence type="ECO:0000313" key="5">
    <source>
        <dbReference type="Proteomes" id="UP000654075"/>
    </source>
</evidence>
<keyword evidence="5" id="KW-1185">Reference proteome</keyword>
<reference evidence="3" key="1">
    <citation type="submission" date="2021-02" db="EMBL/GenBank/DDBJ databases">
        <authorList>
            <person name="Dougan E. K."/>
            <person name="Rhodes N."/>
            <person name="Thang M."/>
            <person name="Chan C."/>
        </authorList>
    </citation>
    <scope>NUCLEOTIDE SEQUENCE</scope>
</reference>
<dbReference type="AlphaFoldDB" id="A0A813JHT5"/>
<dbReference type="Proteomes" id="UP000626109">
    <property type="component" value="Unassembled WGS sequence"/>
</dbReference>
<dbReference type="EMBL" id="CAJNNW010025742">
    <property type="protein sequence ID" value="CAE8679136.1"/>
    <property type="molecule type" value="Genomic_DNA"/>
</dbReference>
<dbReference type="Proteomes" id="UP000654075">
    <property type="component" value="Unassembled WGS sequence"/>
</dbReference>
<gene>
    <name evidence="2" type="ORF">PGLA1383_LOCUS10114</name>
    <name evidence="3" type="ORF">PGLA2088_LOCUS21196</name>
</gene>
<evidence type="ECO:0000313" key="3">
    <source>
        <dbReference type="EMBL" id="CAE8679136.1"/>
    </source>
</evidence>
<evidence type="ECO:0000256" key="1">
    <source>
        <dbReference type="SAM" id="MobiDB-lite"/>
    </source>
</evidence>